<proteinExistence type="predicted"/>
<evidence type="ECO:0000256" key="9">
    <source>
        <dbReference type="ARBA" id="ARBA00023136"/>
    </source>
</evidence>
<dbReference type="PROSITE" id="PS00154">
    <property type="entry name" value="ATPASE_E1_E2"/>
    <property type="match status" value="1"/>
</dbReference>
<evidence type="ECO:0000259" key="12">
    <source>
        <dbReference type="Pfam" id="PF23143"/>
    </source>
</evidence>
<organism evidence="13 14">
    <name type="scientific">Pyrrhoderma noxium</name>
    <dbReference type="NCBI Taxonomy" id="2282107"/>
    <lineage>
        <taxon>Eukaryota</taxon>
        <taxon>Fungi</taxon>
        <taxon>Dikarya</taxon>
        <taxon>Basidiomycota</taxon>
        <taxon>Agaricomycotina</taxon>
        <taxon>Agaricomycetes</taxon>
        <taxon>Hymenochaetales</taxon>
        <taxon>Hymenochaetaceae</taxon>
        <taxon>Pyrrhoderma</taxon>
    </lineage>
</organism>
<dbReference type="GO" id="GO:0005789">
    <property type="term" value="C:endoplasmic reticulum membrane"/>
    <property type="evidence" value="ECO:0007669"/>
    <property type="project" value="UniProtKB-SubCell"/>
</dbReference>
<dbReference type="InterPro" id="IPR057255">
    <property type="entry name" value="2TM_P5A-ATPase"/>
</dbReference>
<keyword evidence="8 10" id="KW-1133">Transmembrane helix</keyword>
<name>A0A286UDS9_9AGAM</name>
<dbReference type="InterPro" id="IPR018303">
    <property type="entry name" value="ATPase_P-typ_P_site"/>
</dbReference>
<keyword evidence="5" id="KW-0067">ATP-binding</keyword>
<feature type="transmembrane region" description="Helical" evidence="10">
    <location>
        <begin position="1084"/>
        <end position="1107"/>
    </location>
</feature>
<keyword evidence="6" id="KW-0460">Magnesium</keyword>
<dbReference type="InterPro" id="IPR023298">
    <property type="entry name" value="ATPase_P-typ_TM_dom_sf"/>
</dbReference>
<feature type="transmembrane region" description="Helical" evidence="10">
    <location>
        <begin position="1162"/>
        <end position="1182"/>
    </location>
</feature>
<dbReference type="GO" id="GO:0005524">
    <property type="term" value="F:ATP binding"/>
    <property type="evidence" value="ECO:0007669"/>
    <property type="project" value="UniProtKB-KW"/>
</dbReference>
<keyword evidence="14" id="KW-1185">Reference proteome</keyword>
<dbReference type="InterPro" id="IPR059000">
    <property type="entry name" value="ATPase_P-type_domA"/>
</dbReference>
<feature type="transmembrane region" description="Helical" evidence="10">
    <location>
        <begin position="230"/>
        <end position="254"/>
    </location>
</feature>
<feature type="transmembrane region" description="Helical" evidence="10">
    <location>
        <begin position="1044"/>
        <end position="1063"/>
    </location>
</feature>
<evidence type="ECO:0000256" key="5">
    <source>
        <dbReference type="ARBA" id="ARBA00022840"/>
    </source>
</evidence>
<dbReference type="GO" id="GO:0015662">
    <property type="term" value="F:P-type ion transporter activity"/>
    <property type="evidence" value="ECO:0007669"/>
    <property type="project" value="TreeGrafter"/>
</dbReference>
<evidence type="ECO:0000256" key="3">
    <source>
        <dbReference type="ARBA" id="ARBA00022723"/>
    </source>
</evidence>
<dbReference type="SUPFAM" id="SSF81665">
    <property type="entry name" value="Calcium ATPase, transmembrane domain M"/>
    <property type="match status" value="1"/>
</dbReference>
<feature type="domain" description="P-type ATPase A" evidence="11">
    <location>
        <begin position="295"/>
        <end position="430"/>
    </location>
</feature>
<comment type="caution">
    <text evidence="13">The sequence shown here is derived from an EMBL/GenBank/DDBJ whole genome shotgun (WGS) entry which is preliminary data.</text>
</comment>
<dbReference type="Pfam" id="PF00122">
    <property type="entry name" value="E1-E2_ATPase"/>
    <property type="match status" value="1"/>
</dbReference>
<protein>
    <submittedName>
        <fullName evidence="13">Endoplasmic reticulum Ca-transporting P-type ATPase</fullName>
    </submittedName>
</protein>
<dbReference type="SUPFAM" id="SSF56784">
    <property type="entry name" value="HAD-like"/>
    <property type="match status" value="1"/>
</dbReference>
<evidence type="ECO:0000256" key="2">
    <source>
        <dbReference type="ARBA" id="ARBA00022692"/>
    </source>
</evidence>
<feature type="transmembrane region" description="Helical" evidence="10">
    <location>
        <begin position="445"/>
        <end position="463"/>
    </location>
</feature>
<dbReference type="Pfam" id="PF23143">
    <property type="entry name" value="2TM_P5A-ATPase"/>
    <property type="match status" value="1"/>
</dbReference>
<dbReference type="FunCoup" id="A0A286UDS9">
    <property type="interactions" value="552"/>
</dbReference>
<dbReference type="OrthoDB" id="48943at2759"/>
<feature type="domain" description="P5A-ATPase transmembrane helical hairpin" evidence="12">
    <location>
        <begin position="56"/>
        <end position="125"/>
    </location>
</feature>
<feature type="transmembrane region" description="Helical" evidence="10">
    <location>
        <begin position="58"/>
        <end position="79"/>
    </location>
</feature>
<feature type="transmembrane region" description="Helical" evidence="10">
    <location>
        <begin position="260"/>
        <end position="279"/>
    </location>
</feature>
<evidence type="ECO:0000256" key="6">
    <source>
        <dbReference type="ARBA" id="ARBA00022842"/>
    </source>
</evidence>
<sequence length="1252" mass="138746">MGAVRSCLAHSGKLRSRAMIDELVSEFISCQLTSTSMVSVAVTSPEVASASLHTRLPWYTHIYTLPFLALYPLLAYAYFIRYDDWLRSEEWTFLACVSLGAGHALSFLATRWSTTARALITCRSASSVRNADAIRIVPAEHRGKGEIVSINKKDPADPTTYTFSYQQDTYILLSEDPLQFSPLPYPSSSKPAVSTYQLPDGAASKGLKSTEVPRLLDLYNKNEFHIPIPAFGTLFAEHATAPFFVFQIFCVALWCLDEYWYYSIFTLFMLIMFECTVVYQRLRTLTEFRSMSIEPYSIQCYRDNKWTAIQSDELLPGDIVSLARQQNHKEGTTVPADLLLLRGTCIVNEAMLSGESTPLLKESIELFEGSERLDIDGTHKNSTLFGGTKVLQSSNGSASNVGPATPDGGCLAIVLRTGFGTAQGSLVRTMLFSSERVSANNLESFLFIAFLLVFALAASYYVWTKGLERDLKKSKLLLDCVMIVTSVVPPELPMELSLAVNASLVALQKLAIFCTEPFRIPFAGRVEVCAFDKTGTITAESLVVEGIAGVDPSDSRRLVNVREAGVKTTLCLAAAHALVRLDDGTVVGDPMEKVALEALDWQVKPGDCVSPTSLKAEGSVELHIRRRFQFSSALKRMSTISTVQRGKSSGAGRVSVKGAPETIKNMLAEVPKDYDETYKYFTRRGSRVLALASKEMGSMSTDKINHISREQVESELGFDGFLVFHCPLKEDAIETLKMLADSSHRCIMITGDNPLTAVHVARDVEIVDRETLILDLKENPKHDADLEWRNVEETKIIPVDPAAPIDQTLLDNYDICMTGAALKQYEGRPAWLTLVQHTWVYARVSPSQKELILTTLKSLGYITLMAGDGTNDVGALKHAHIGIALLDGTVEDLQKIAEHGRLERIRKVYETQLKMSARFGAPPPPVPPAIASAYPEVVEAHAKAAAQQHSARQRNPMEKFDLNSITNSLADMDADDDVPKIKLGDASCAAPFTSKLSRVGSVAHIIRQGRCTLVATVQMYKILALNCLISAYALSVQYLDGIKYGDYQVTITGMLMSVCFLCISRAKPVEKLSRERPLGNIFNLYVFLSIILQFAIHIVSLVYITMLSNENEERGPIDLEAKFEPNLLNTAIYLLGLSQQVSTFAINFQGRPFREGIRENPALYWGLVGASAVAFSGATDFVPEFSRWLQIVEMQAFFKIRLTAVMVVDFAGCWVVEVVCKRLFAVLEPKELITRGQERREKRRRLEEKRAA</sequence>
<dbReference type="SFLD" id="SFLDS00003">
    <property type="entry name" value="Haloacid_Dehalogenase"/>
    <property type="match status" value="1"/>
</dbReference>
<dbReference type="SUPFAM" id="SSF81653">
    <property type="entry name" value="Calcium ATPase, transduction domain A"/>
    <property type="match status" value="1"/>
</dbReference>
<evidence type="ECO:0000256" key="7">
    <source>
        <dbReference type="ARBA" id="ARBA00022967"/>
    </source>
</evidence>
<dbReference type="InterPro" id="IPR008250">
    <property type="entry name" value="ATPase_P-typ_transduc_dom_A_sf"/>
</dbReference>
<dbReference type="FunFam" id="3.40.50.1000:FF:000071">
    <property type="entry name" value="Cation-transporting ATPase"/>
    <property type="match status" value="1"/>
</dbReference>
<keyword evidence="3" id="KW-0479">Metal-binding</keyword>
<evidence type="ECO:0000313" key="13">
    <source>
        <dbReference type="EMBL" id="PAV17708.1"/>
    </source>
</evidence>
<evidence type="ECO:0000256" key="4">
    <source>
        <dbReference type="ARBA" id="ARBA00022741"/>
    </source>
</evidence>
<keyword evidence="9 10" id="KW-0472">Membrane</keyword>
<feature type="transmembrane region" description="Helical" evidence="10">
    <location>
        <begin position="1202"/>
        <end position="1220"/>
    </location>
</feature>
<dbReference type="CDD" id="cd07543">
    <property type="entry name" value="P-type_ATPase_cation"/>
    <property type="match status" value="1"/>
</dbReference>
<dbReference type="PRINTS" id="PR00119">
    <property type="entry name" value="CATATPASE"/>
</dbReference>
<dbReference type="InterPro" id="IPR023214">
    <property type="entry name" value="HAD_sf"/>
</dbReference>
<evidence type="ECO:0000259" key="11">
    <source>
        <dbReference type="Pfam" id="PF00122"/>
    </source>
</evidence>
<dbReference type="InterPro" id="IPR044492">
    <property type="entry name" value="P_typ_ATPase_HD_dom"/>
</dbReference>
<dbReference type="EMBL" id="NBII01000006">
    <property type="protein sequence ID" value="PAV17708.1"/>
    <property type="molecule type" value="Genomic_DNA"/>
</dbReference>
<evidence type="ECO:0000256" key="1">
    <source>
        <dbReference type="ARBA" id="ARBA00004477"/>
    </source>
</evidence>
<keyword evidence="7" id="KW-1278">Translocase</keyword>
<dbReference type="PANTHER" id="PTHR45630:SF7">
    <property type="entry name" value="ENDOPLASMIC RETICULUM TRANSMEMBRANE HELIX TRANSLOCASE"/>
    <property type="match status" value="1"/>
</dbReference>
<dbReference type="STRING" id="2282107.A0A286UDS9"/>
<dbReference type="Proteomes" id="UP000217199">
    <property type="component" value="Unassembled WGS sequence"/>
</dbReference>
<dbReference type="SFLD" id="SFLDF00027">
    <property type="entry name" value="p-type_atpase"/>
    <property type="match status" value="1"/>
</dbReference>
<reference evidence="13 14" key="1">
    <citation type="journal article" date="2017" name="Mol. Ecol.">
        <title>Comparative and population genomic landscape of Phellinus noxius: A hypervariable fungus causing root rot in trees.</title>
        <authorList>
            <person name="Chung C.L."/>
            <person name="Lee T.J."/>
            <person name="Akiba M."/>
            <person name="Lee H.H."/>
            <person name="Kuo T.H."/>
            <person name="Liu D."/>
            <person name="Ke H.M."/>
            <person name="Yokoi T."/>
            <person name="Roa M.B."/>
            <person name="Lu M.J."/>
            <person name="Chang Y.Y."/>
            <person name="Ann P.J."/>
            <person name="Tsai J.N."/>
            <person name="Chen C.Y."/>
            <person name="Tzean S.S."/>
            <person name="Ota Y."/>
            <person name="Hattori T."/>
            <person name="Sahashi N."/>
            <person name="Liou R.F."/>
            <person name="Kikuchi T."/>
            <person name="Tsai I.J."/>
        </authorList>
    </citation>
    <scope>NUCLEOTIDE SEQUENCE [LARGE SCALE GENOMIC DNA]</scope>
    <source>
        <strain evidence="13 14">FFPRI411160</strain>
    </source>
</reference>
<keyword evidence="4" id="KW-0547">Nucleotide-binding</keyword>
<comment type="subcellular location">
    <subcellularLocation>
        <location evidence="1">Endoplasmic reticulum membrane</location>
        <topology evidence="1">Multi-pass membrane protein</topology>
    </subcellularLocation>
</comment>
<dbReference type="GO" id="GO:0006874">
    <property type="term" value="P:intracellular calcium ion homeostasis"/>
    <property type="evidence" value="ECO:0007669"/>
    <property type="project" value="TreeGrafter"/>
</dbReference>
<dbReference type="Gene3D" id="3.40.50.1000">
    <property type="entry name" value="HAD superfamily/HAD-like"/>
    <property type="match status" value="1"/>
</dbReference>
<dbReference type="Gene3D" id="2.70.150.10">
    <property type="entry name" value="Calcium-transporting ATPase, cytoplasmic transduction domain A"/>
    <property type="match status" value="1"/>
</dbReference>
<gene>
    <name evidence="13" type="ORF">PNOK_0619400</name>
</gene>
<feature type="transmembrane region" description="Helical" evidence="10">
    <location>
        <begin position="1127"/>
        <end position="1150"/>
    </location>
</feature>
<keyword evidence="2 10" id="KW-0812">Transmembrane</keyword>
<dbReference type="InterPro" id="IPR036412">
    <property type="entry name" value="HAD-like_sf"/>
</dbReference>
<dbReference type="NCBIfam" id="TIGR01657">
    <property type="entry name" value="P-ATPase-V"/>
    <property type="match status" value="1"/>
</dbReference>
<dbReference type="InterPro" id="IPR023299">
    <property type="entry name" value="ATPase_P-typ_cyto_dom_N"/>
</dbReference>
<dbReference type="Gene3D" id="3.40.1110.10">
    <property type="entry name" value="Calcium-transporting ATPase, cytoplasmic domain N"/>
    <property type="match status" value="1"/>
</dbReference>
<dbReference type="GO" id="GO:0019829">
    <property type="term" value="F:ATPase-coupled monoatomic cation transmembrane transporter activity"/>
    <property type="evidence" value="ECO:0007669"/>
    <property type="project" value="TreeGrafter"/>
</dbReference>
<evidence type="ECO:0000256" key="8">
    <source>
        <dbReference type="ARBA" id="ARBA00022989"/>
    </source>
</evidence>
<feature type="transmembrane region" description="Helical" evidence="10">
    <location>
        <begin position="91"/>
        <end position="109"/>
    </location>
</feature>
<dbReference type="InterPro" id="IPR047820">
    <property type="entry name" value="P5A-type_ATPase"/>
</dbReference>
<evidence type="ECO:0000313" key="14">
    <source>
        <dbReference type="Proteomes" id="UP000217199"/>
    </source>
</evidence>
<dbReference type="GO" id="GO:0046872">
    <property type="term" value="F:metal ion binding"/>
    <property type="evidence" value="ECO:0007669"/>
    <property type="project" value="UniProtKB-KW"/>
</dbReference>
<accession>A0A286UDS9</accession>
<evidence type="ECO:0000256" key="10">
    <source>
        <dbReference type="SAM" id="Phobius"/>
    </source>
</evidence>
<dbReference type="Pfam" id="PF13246">
    <property type="entry name" value="Cation_ATPase"/>
    <property type="match status" value="1"/>
</dbReference>
<dbReference type="InterPro" id="IPR006544">
    <property type="entry name" value="P-type_TPase_V"/>
</dbReference>
<dbReference type="SFLD" id="SFLDG00002">
    <property type="entry name" value="C1.7:_P-type_atpase_like"/>
    <property type="match status" value="1"/>
</dbReference>
<dbReference type="PANTHER" id="PTHR45630">
    <property type="entry name" value="CATION-TRANSPORTING ATPASE-RELATED"/>
    <property type="match status" value="1"/>
</dbReference>
<dbReference type="AlphaFoldDB" id="A0A286UDS9"/>
<dbReference type="InParanoid" id="A0A286UDS9"/>